<gene>
    <name evidence="1" type="ORF">F4559_000236</name>
</gene>
<dbReference type="Gene3D" id="1.10.287.1060">
    <property type="entry name" value="ESAT-6-like"/>
    <property type="match status" value="1"/>
</dbReference>
<comment type="caution">
    <text evidence="1">The sequence shown here is derived from an EMBL/GenBank/DDBJ whole genome shotgun (WGS) entry which is preliminary data.</text>
</comment>
<reference evidence="1 2" key="1">
    <citation type="submission" date="2020-08" db="EMBL/GenBank/DDBJ databases">
        <title>Sequencing the genomes of 1000 actinobacteria strains.</title>
        <authorList>
            <person name="Klenk H.-P."/>
        </authorList>
    </citation>
    <scope>NUCLEOTIDE SEQUENCE [LARGE SCALE GENOMIC DNA]</scope>
    <source>
        <strain evidence="1 2">DSM 45084</strain>
    </source>
</reference>
<proteinExistence type="predicted"/>
<dbReference type="Pfam" id="PF06013">
    <property type="entry name" value="WXG100"/>
    <property type="match status" value="1"/>
</dbReference>
<dbReference type="Proteomes" id="UP000542674">
    <property type="component" value="Unassembled WGS sequence"/>
</dbReference>
<sequence>MTGLTRIEVDQVVASAEKLGHVGEDMVERAEALTRALQAQGACWGGDESGQAFAKDYVPASGNMEEAMHKIAEALQAIAKNLVDQAESMRTLDGGNAAALDGLDA</sequence>
<dbReference type="EMBL" id="JACHJS010000001">
    <property type="protein sequence ID" value="MBB4962877.1"/>
    <property type="molecule type" value="Genomic_DNA"/>
</dbReference>
<protein>
    <submittedName>
        <fullName evidence="1">Uncharacterized protein YukE</fullName>
    </submittedName>
</protein>
<evidence type="ECO:0000313" key="1">
    <source>
        <dbReference type="EMBL" id="MBB4962877.1"/>
    </source>
</evidence>
<organism evidence="1 2">
    <name type="scientific">Saccharothrix violaceirubra</name>
    <dbReference type="NCBI Taxonomy" id="413306"/>
    <lineage>
        <taxon>Bacteria</taxon>
        <taxon>Bacillati</taxon>
        <taxon>Actinomycetota</taxon>
        <taxon>Actinomycetes</taxon>
        <taxon>Pseudonocardiales</taxon>
        <taxon>Pseudonocardiaceae</taxon>
        <taxon>Saccharothrix</taxon>
    </lineage>
</organism>
<name>A0A7W7SYT7_9PSEU</name>
<dbReference type="RefSeq" id="WP_184665741.1">
    <property type="nucleotide sequence ID" value="NZ_BAABAI010000004.1"/>
</dbReference>
<evidence type="ECO:0000313" key="2">
    <source>
        <dbReference type="Proteomes" id="UP000542674"/>
    </source>
</evidence>
<dbReference type="InterPro" id="IPR036689">
    <property type="entry name" value="ESAT-6-like_sf"/>
</dbReference>
<dbReference type="InterPro" id="IPR010310">
    <property type="entry name" value="T7SS_ESAT-6-like"/>
</dbReference>
<accession>A0A7W7SYT7</accession>
<dbReference type="SUPFAM" id="SSF140453">
    <property type="entry name" value="EsxAB dimer-like"/>
    <property type="match status" value="1"/>
</dbReference>
<keyword evidence="2" id="KW-1185">Reference proteome</keyword>
<dbReference type="AlphaFoldDB" id="A0A7W7SYT7"/>